<dbReference type="RefSeq" id="WP_253778420.1">
    <property type="nucleotide sequence ID" value="NZ_JAMTCK010000019.1"/>
</dbReference>
<dbReference type="AlphaFoldDB" id="A0AAE3GJR4"/>
<feature type="compositionally biased region" description="Basic and acidic residues" evidence="1">
    <location>
        <begin position="76"/>
        <end position="86"/>
    </location>
</feature>
<dbReference type="Proteomes" id="UP001206128">
    <property type="component" value="Unassembled WGS sequence"/>
</dbReference>
<evidence type="ECO:0000313" key="4">
    <source>
        <dbReference type="Proteomes" id="UP001206128"/>
    </source>
</evidence>
<sequence>MAGVVDRSARGGTSITASGRAWPRHLIALLLVLAAAAFVVLALTTGRTAWAWASIGASAVVAVGLVVDAVSRRRAGDVSGVERARPDGGSPELAVGQADQTDQDGTAHQDEAAGRDETAGRSGTEAVEPAEPAGPGAAARPVGSGREAGAALVDAAGDAPGGEDAPEEDTDAADLLLVAELTDEVRVVDEHPRYHLASCPNLDGRVSLPLPLREARELEFTPCARCRPDATLAARQRRAVGH</sequence>
<reference evidence="3" key="1">
    <citation type="submission" date="2022-06" db="EMBL/GenBank/DDBJ databases">
        <title>Genomic Encyclopedia of Archaeal and Bacterial Type Strains, Phase II (KMG-II): from individual species to whole genera.</title>
        <authorList>
            <person name="Goeker M."/>
        </authorList>
    </citation>
    <scope>NUCLEOTIDE SEQUENCE</scope>
    <source>
        <strain evidence="3">DSM 43935</strain>
    </source>
</reference>
<evidence type="ECO:0000313" key="3">
    <source>
        <dbReference type="EMBL" id="MCP2169531.1"/>
    </source>
</evidence>
<evidence type="ECO:0000256" key="1">
    <source>
        <dbReference type="SAM" id="MobiDB-lite"/>
    </source>
</evidence>
<keyword evidence="2" id="KW-0812">Transmembrane</keyword>
<gene>
    <name evidence="3" type="ORF">LX83_006417</name>
</gene>
<keyword evidence="2" id="KW-0472">Membrane</keyword>
<keyword evidence="4" id="KW-1185">Reference proteome</keyword>
<keyword evidence="2" id="KW-1133">Transmembrane helix</keyword>
<feature type="compositionally biased region" description="Basic and acidic residues" evidence="1">
    <location>
        <begin position="105"/>
        <end position="119"/>
    </location>
</feature>
<comment type="caution">
    <text evidence="3">The sequence shown here is derived from an EMBL/GenBank/DDBJ whole genome shotgun (WGS) entry which is preliminary data.</text>
</comment>
<organism evidence="3 4">
    <name type="scientific">Goodfellowiella coeruleoviolacea</name>
    <dbReference type="NCBI Taxonomy" id="334858"/>
    <lineage>
        <taxon>Bacteria</taxon>
        <taxon>Bacillati</taxon>
        <taxon>Actinomycetota</taxon>
        <taxon>Actinomycetes</taxon>
        <taxon>Pseudonocardiales</taxon>
        <taxon>Pseudonocardiaceae</taxon>
        <taxon>Goodfellowiella</taxon>
    </lineage>
</organism>
<proteinExistence type="predicted"/>
<feature type="transmembrane region" description="Helical" evidence="2">
    <location>
        <begin position="49"/>
        <end position="67"/>
    </location>
</feature>
<evidence type="ECO:0000256" key="2">
    <source>
        <dbReference type="SAM" id="Phobius"/>
    </source>
</evidence>
<feature type="transmembrane region" description="Helical" evidence="2">
    <location>
        <begin position="26"/>
        <end position="43"/>
    </location>
</feature>
<accession>A0AAE3GJR4</accession>
<name>A0AAE3GJR4_9PSEU</name>
<dbReference type="EMBL" id="JAMTCK010000019">
    <property type="protein sequence ID" value="MCP2169531.1"/>
    <property type="molecule type" value="Genomic_DNA"/>
</dbReference>
<feature type="region of interest" description="Disordered" evidence="1">
    <location>
        <begin position="76"/>
        <end position="148"/>
    </location>
</feature>
<protein>
    <submittedName>
        <fullName evidence="3">Uncharacterized protein</fullName>
    </submittedName>
</protein>
<feature type="compositionally biased region" description="Low complexity" evidence="1">
    <location>
        <begin position="126"/>
        <end position="148"/>
    </location>
</feature>